<keyword evidence="2" id="KW-1185">Reference proteome</keyword>
<gene>
    <name evidence="1" type="ORF">TIFTF001_052967</name>
</gene>
<dbReference type="EMBL" id="BTGU01011816">
    <property type="protein sequence ID" value="GMN73049.1"/>
    <property type="molecule type" value="Genomic_DNA"/>
</dbReference>
<dbReference type="Gramene" id="FCD_00023410-RA">
    <property type="protein sequence ID" value="FCD_00023410-RA:cds"/>
    <property type="gene ID" value="FCD_00023410"/>
</dbReference>
<name>A0AA88EMC8_FICCA</name>
<protein>
    <submittedName>
        <fullName evidence="1">Uncharacterized protein</fullName>
    </submittedName>
</protein>
<evidence type="ECO:0000313" key="2">
    <source>
        <dbReference type="Proteomes" id="UP001187192"/>
    </source>
</evidence>
<evidence type="ECO:0000313" key="1">
    <source>
        <dbReference type="EMBL" id="GMN73049.1"/>
    </source>
</evidence>
<reference evidence="1" key="1">
    <citation type="submission" date="2023-07" db="EMBL/GenBank/DDBJ databases">
        <title>draft genome sequence of fig (Ficus carica).</title>
        <authorList>
            <person name="Takahashi T."/>
            <person name="Nishimura K."/>
        </authorList>
    </citation>
    <scope>NUCLEOTIDE SEQUENCE</scope>
</reference>
<proteinExistence type="predicted"/>
<dbReference type="Proteomes" id="UP001187192">
    <property type="component" value="Unassembled WGS sequence"/>
</dbReference>
<comment type="caution">
    <text evidence="1">The sequence shown here is derived from an EMBL/GenBank/DDBJ whole genome shotgun (WGS) entry which is preliminary data.</text>
</comment>
<sequence>MWSSPTDPRCHLVIRPHRHHLEVASVSSPLTTPLLEALVAIDLKPRSSLGWF</sequence>
<dbReference type="AlphaFoldDB" id="A0AA88EMC8"/>
<organism evidence="1 2">
    <name type="scientific">Ficus carica</name>
    <name type="common">Common fig</name>
    <dbReference type="NCBI Taxonomy" id="3494"/>
    <lineage>
        <taxon>Eukaryota</taxon>
        <taxon>Viridiplantae</taxon>
        <taxon>Streptophyta</taxon>
        <taxon>Embryophyta</taxon>
        <taxon>Tracheophyta</taxon>
        <taxon>Spermatophyta</taxon>
        <taxon>Magnoliopsida</taxon>
        <taxon>eudicotyledons</taxon>
        <taxon>Gunneridae</taxon>
        <taxon>Pentapetalae</taxon>
        <taxon>rosids</taxon>
        <taxon>fabids</taxon>
        <taxon>Rosales</taxon>
        <taxon>Moraceae</taxon>
        <taxon>Ficeae</taxon>
        <taxon>Ficus</taxon>
    </lineage>
</organism>
<accession>A0AA88EMC8</accession>